<gene>
    <name evidence="2" type="ORF">ACFP1F_01430</name>
</gene>
<keyword evidence="1" id="KW-1133">Transmembrane helix</keyword>
<comment type="caution">
    <text evidence="2">The sequence shown here is derived from an EMBL/GenBank/DDBJ whole genome shotgun (WGS) entry which is preliminary data.</text>
</comment>
<dbReference type="Proteomes" id="UP001596186">
    <property type="component" value="Unassembled WGS sequence"/>
</dbReference>
<keyword evidence="3" id="KW-1185">Reference proteome</keyword>
<sequence>MKKYHNHLKVILLFTISMITLIFLTLQYQKINAEYYNTREISIVKNKKITANNVEFKVVDIFSDRDSIIVTLNIKQTGPGFYGMKSSDNFYENMWIASPYVFSQHYNKAITDQDNRKFDMKKYADGKEMTAKVSFRNNKALENGKFYFLVSNNKSMIKYALPLKKGTVRN</sequence>
<dbReference type="RefSeq" id="WP_125591889.1">
    <property type="nucleotide sequence ID" value="NZ_JBHSSN010000002.1"/>
</dbReference>
<evidence type="ECO:0000313" key="2">
    <source>
        <dbReference type="EMBL" id="MFC6322428.1"/>
    </source>
</evidence>
<evidence type="ECO:0000313" key="3">
    <source>
        <dbReference type="Proteomes" id="UP001596186"/>
    </source>
</evidence>
<feature type="transmembrane region" description="Helical" evidence="1">
    <location>
        <begin position="7"/>
        <end position="28"/>
    </location>
</feature>
<keyword evidence="1" id="KW-0472">Membrane</keyword>
<name>A0ABW1URU5_9LACO</name>
<proteinExistence type="predicted"/>
<accession>A0ABW1URU5</accession>
<organism evidence="2 3">
    <name type="scientific">Companilactobacillus baiquanensis</name>
    <dbReference type="NCBI Taxonomy" id="2486005"/>
    <lineage>
        <taxon>Bacteria</taxon>
        <taxon>Bacillati</taxon>
        <taxon>Bacillota</taxon>
        <taxon>Bacilli</taxon>
        <taxon>Lactobacillales</taxon>
        <taxon>Lactobacillaceae</taxon>
        <taxon>Companilactobacillus</taxon>
    </lineage>
</organism>
<keyword evidence="1" id="KW-0812">Transmembrane</keyword>
<evidence type="ECO:0008006" key="4">
    <source>
        <dbReference type="Google" id="ProtNLM"/>
    </source>
</evidence>
<protein>
    <recommendedName>
        <fullName evidence="4">DUF5067 domain-containing protein</fullName>
    </recommendedName>
</protein>
<dbReference type="EMBL" id="JBHSSN010000002">
    <property type="protein sequence ID" value="MFC6322428.1"/>
    <property type="molecule type" value="Genomic_DNA"/>
</dbReference>
<evidence type="ECO:0000256" key="1">
    <source>
        <dbReference type="SAM" id="Phobius"/>
    </source>
</evidence>
<reference evidence="3" key="1">
    <citation type="journal article" date="2019" name="Int. J. Syst. Evol. Microbiol.">
        <title>The Global Catalogue of Microorganisms (GCM) 10K type strain sequencing project: providing services to taxonomists for standard genome sequencing and annotation.</title>
        <authorList>
            <consortium name="The Broad Institute Genomics Platform"/>
            <consortium name="The Broad Institute Genome Sequencing Center for Infectious Disease"/>
            <person name="Wu L."/>
            <person name="Ma J."/>
        </authorList>
    </citation>
    <scope>NUCLEOTIDE SEQUENCE [LARGE SCALE GENOMIC DNA]</scope>
    <source>
        <strain evidence="3">CCM 8895</strain>
    </source>
</reference>